<evidence type="ECO:0000256" key="9">
    <source>
        <dbReference type="ARBA" id="ARBA00023273"/>
    </source>
</evidence>
<gene>
    <name evidence="13" type="ORF">KP509_31G007200</name>
</gene>
<comment type="function">
    <text evidence="1">Dynein-attachment factor required for cilia motility.</text>
</comment>
<comment type="similarity">
    <text evidence="10">Belongs to the DNAAF19/PR46b family.</text>
</comment>
<accession>A0A8T2QX51</accession>
<name>A0A8T2QX51_CERRI</name>
<evidence type="ECO:0000256" key="7">
    <source>
        <dbReference type="ARBA" id="ARBA00022846"/>
    </source>
</evidence>
<evidence type="ECO:0000256" key="3">
    <source>
        <dbReference type="ARBA" id="ARBA00004496"/>
    </source>
</evidence>
<proteinExistence type="inferred from homology"/>
<dbReference type="InterPro" id="IPR025986">
    <property type="entry name" value="RPAP3-like_C"/>
</dbReference>
<feature type="domain" description="RNA-polymerase II-associated protein 3-like C-terminal" evidence="11">
    <location>
        <begin position="190"/>
        <end position="314"/>
    </location>
</feature>
<dbReference type="OMA" id="CVEWREL"/>
<dbReference type="Proteomes" id="UP000825935">
    <property type="component" value="Chromosome 31"/>
</dbReference>
<comment type="subunit">
    <text evidence="4">Homodimer.</text>
</comment>
<dbReference type="OrthoDB" id="1929773at2759"/>
<keyword evidence="7" id="KW-0282">Flagellum</keyword>
<dbReference type="GO" id="GO:0036157">
    <property type="term" value="C:outer dynein arm"/>
    <property type="evidence" value="ECO:0007669"/>
    <property type="project" value="InterPro"/>
</dbReference>
<comment type="caution">
    <text evidence="13">The sequence shown here is derived from an EMBL/GenBank/DDBJ whole genome shotgun (WGS) entry which is preliminary data.</text>
</comment>
<evidence type="ECO:0000256" key="6">
    <source>
        <dbReference type="ARBA" id="ARBA00022794"/>
    </source>
</evidence>
<feature type="domain" description="Dynein attachment factor N-terminal" evidence="12">
    <location>
        <begin position="18"/>
        <end position="78"/>
    </location>
</feature>
<dbReference type="AlphaFoldDB" id="A0A8T2QX51"/>
<organism evidence="13 14">
    <name type="scientific">Ceratopteris richardii</name>
    <name type="common">Triangle waterfern</name>
    <dbReference type="NCBI Taxonomy" id="49495"/>
    <lineage>
        <taxon>Eukaryota</taxon>
        <taxon>Viridiplantae</taxon>
        <taxon>Streptophyta</taxon>
        <taxon>Embryophyta</taxon>
        <taxon>Tracheophyta</taxon>
        <taxon>Polypodiopsida</taxon>
        <taxon>Polypodiidae</taxon>
        <taxon>Polypodiales</taxon>
        <taxon>Pteridineae</taxon>
        <taxon>Pteridaceae</taxon>
        <taxon>Parkerioideae</taxon>
        <taxon>Ceratopteris</taxon>
    </lineage>
</organism>
<evidence type="ECO:0000256" key="8">
    <source>
        <dbReference type="ARBA" id="ARBA00023069"/>
    </source>
</evidence>
<dbReference type="GO" id="GO:0036159">
    <property type="term" value="P:inner dynein arm assembly"/>
    <property type="evidence" value="ECO:0007669"/>
    <property type="project" value="TreeGrafter"/>
</dbReference>
<dbReference type="Pfam" id="PF15867">
    <property type="entry name" value="Dynein_attach_N"/>
    <property type="match status" value="1"/>
</dbReference>
<evidence type="ECO:0000256" key="4">
    <source>
        <dbReference type="ARBA" id="ARBA00011738"/>
    </source>
</evidence>
<dbReference type="GO" id="GO:0007368">
    <property type="term" value="P:determination of left/right symmetry"/>
    <property type="evidence" value="ECO:0007669"/>
    <property type="project" value="TreeGrafter"/>
</dbReference>
<dbReference type="Pfam" id="PF13877">
    <property type="entry name" value="RPAP3_C"/>
    <property type="match status" value="1"/>
</dbReference>
<evidence type="ECO:0000313" key="13">
    <source>
        <dbReference type="EMBL" id="KAH7288011.1"/>
    </source>
</evidence>
<keyword evidence="5" id="KW-0963">Cytoplasm</keyword>
<keyword evidence="6" id="KW-0970">Cilium biogenesis/degradation</keyword>
<protein>
    <submittedName>
        <fullName evidence="13">Uncharacterized protein</fullName>
    </submittedName>
</protein>
<dbReference type="GO" id="GO:0005576">
    <property type="term" value="C:extracellular region"/>
    <property type="evidence" value="ECO:0007669"/>
    <property type="project" value="GOC"/>
</dbReference>
<evidence type="ECO:0000256" key="2">
    <source>
        <dbReference type="ARBA" id="ARBA00004230"/>
    </source>
</evidence>
<dbReference type="InterPro" id="IPR031733">
    <property type="entry name" value="Dynein_attach_N"/>
</dbReference>
<evidence type="ECO:0000256" key="1">
    <source>
        <dbReference type="ARBA" id="ARBA00004048"/>
    </source>
</evidence>
<dbReference type="EMBL" id="CM035436">
    <property type="protein sequence ID" value="KAH7288011.1"/>
    <property type="molecule type" value="Genomic_DNA"/>
</dbReference>
<dbReference type="PANTHER" id="PTHR28572">
    <property type="entry name" value="COILED-COIL DOMAIN-CONTAINING PROTEIN 103"/>
    <property type="match status" value="1"/>
</dbReference>
<keyword evidence="9" id="KW-0966">Cell projection</keyword>
<keyword evidence="14" id="KW-1185">Reference proteome</keyword>
<dbReference type="PANTHER" id="PTHR28572:SF1">
    <property type="entry name" value="COILED-COIL DOMAIN-CONTAINING PROTEIN 103"/>
    <property type="match status" value="1"/>
</dbReference>
<sequence length="375" mass="41977">MKREMQHDPSDRGPPVPKFSKELQTAIQDDLHRVQIDSAKKRAAAQNADYESFAALVSMAHVKPFEHKKSQQEESIKRTSIAMPSWSFNASGSLVTADGLDSNITKLNIEQMTRGILSTRRVDSIIDAKKVHSSSTNSGLPLRETGHAILEKEENSIPSTTNDRLALNGEGCVEWRELLQLGCSDAKGITADSFKREWRKLGRNFEKKLTFLLAFSPDELHKIFKVELAPSILADIIEVIYRWAKPMAQESTDIPVDPALKANIEERNSHQGTDEDVTVVATPQKSFDVHLALKILESVSACGRFSLALKLSGKQTVSLANRLFDIFFQSAEKMPDRKIDKLLETSKDKDIGSDKKKIPFQVKLKYVAGMYCTDF</sequence>
<dbReference type="InterPro" id="IPR042422">
    <property type="entry name" value="CC103"/>
</dbReference>
<evidence type="ECO:0000259" key="11">
    <source>
        <dbReference type="Pfam" id="PF13877"/>
    </source>
</evidence>
<reference evidence="13" key="1">
    <citation type="submission" date="2021-08" db="EMBL/GenBank/DDBJ databases">
        <title>WGS assembly of Ceratopteris richardii.</title>
        <authorList>
            <person name="Marchant D.B."/>
            <person name="Chen G."/>
            <person name="Jenkins J."/>
            <person name="Shu S."/>
            <person name="Leebens-Mack J."/>
            <person name="Grimwood J."/>
            <person name="Schmutz J."/>
            <person name="Soltis P."/>
            <person name="Soltis D."/>
            <person name="Chen Z.-H."/>
        </authorList>
    </citation>
    <scope>NUCLEOTIDE SEQUENCE</scope>
    <source>
        <strain evidence="13">Whitten #5841</strain>
        <tissue evidence="13">Leaf</tissue>
    </source>
</reference>
<evidence type="ECO:0000259" key="12">
    <source>
        <dbReference type="Pfam" id="PF15867"/>
    </source>
</evidence>
<evidence type="ECO:0000256" key="10">
    <source>
        <dbReference type="ARBA" id="ARBA00049986"/>
    </source>
</evidence>
<dbReference type="GO" id="GO:0031514">
    <property type="term" value="C:motile cilium"/>
    <property type="evidence" value="ECO:0007669"/>
    <property type="project" value="UniProtKB-SubCell"/>
</dbReference>
<keyword evidence="8" id="KW-0969">Cilium</keyword>
<evidence type="ECO:0000313" key="14">
    <source>
        <dbReference type="Proteomes" id="UP000825935"/>
    </source>
</evidence>
<evidence type="ECO:0000256" key="5">
    <source>
        <dbReference type="ARBA" id="ARBA00022490"/>
    </source>
</evidence>
<comment type="subcellular location">
    <subcellularLocation>
        <location evidence="2">Cell projection</location>
        <location evidence="2">Cilium</location>
        <location evidence="2">Flagellum</location>
    </subcellularLocation>
    <subcellularLocation>
        <location evidence="3">Cytoplasm</location>
    </subcellularLocation>
</comment>
<dbReference type="GO" id="GO:0003351">
    <property type="term" value="P:epithelial cilium movement involved in extracellular fluid movement"/>
    <property type="evidence" value="ECO:0007669"/>
    <property type="project" value="TreeGrafter"/>
</dbReference>